<evidence type="ECO:0000259" key="6">
    <source>
        <dbReference type="PROSITE" id="PS01031"/>
    </source>
</evidence>
<dbReference type="InterPro" id="IPR001436">
    <property type="entry name" value="Alpha-crystallin/sHSP_animal"/>
</dbReference>
<evidence type="ECO:0000256" key="3">
    <source>
        <dbReference type="PIRSR" id="PIRSR036514-1"/>
    </source>
</evidence>
<dbReference type="AlphaFoldDB" id="A0A222NUK9"/>
<evidence type="ECO:0000256" key="1">
    <source>
        <dbReference type="ARBA" id="ARBA00023016"/>
    </source>
</evidence>
<dbReference type="InterPro" id="IPR008978">
    <property type="entry name" value="HSP20-like_chaperone"/>
</dbReference>
<feature type="domain" description="SHSP" evidence="6">
    <location>
        <begin position="66"/>
        <end position="175"/>
    </location>
</feature>
<dbReference type="PIRSF" id="PIRSF036514">
    <property type="entry name" value="Sm_HSP_B1"/>
    <property type="match status" value="1"/>
</dbReference>
<keyword evidence="1" id="KW-0346">Stress response</keyword>
<organism evidence="7">
    <name type="scientific">Choristoneura fumiferana</name>
    <name type="common">Spruce budworm moth</name>
    <name type="synonym">Archips fumiferana</name>
    <dbReference type="NCBI Taxonomy" id="7141"/>
    <lineage>
        <taxon>Eukaryota</taxon>
        <taxon>Metazoa</taxon>
        <taxon>Ecdysozoa</taxon>
        <taxon>Arthropoda</taxon>
        <taxon>Hexapoda</taxon>
        <taxon>Insecta</taxon>
        <taxon>Pterygota</taxon>
        <taxon>Neoptera</taxon>
        <taxon>Endopterygota</taxon>
        <taxon>Lepidoptera</taxon>
        <taxon>Glossata</taxon>
        <taxon>Ditrysia</taxon>
        <taxon>Tortricoidea</taxon>
        <taxon>Tortricidae</taxon>
        <taxon>Tortricinae</taxon>
        <taxon>Choristoneura</taxon>
    </lineage>
</organism>
<protein>
    <submittedName>
        <fullName evidence="7">HSP21.5a</fullName>
    </submittedName>
</protein>
<dbReference type="PROSITE" id="PS01031">
    <property type="entry name" value="SHSP"/>
    <property type="match status" value="1"/>
</dbReference>
<name>A0A222NUK9_CHOFU</name>
<dbReference type="GO" id="GO:0046872">
    <property type="term" value="F:metal ion binding"/>
    <property type="evidence" value="ECO:0007669"/>
    <property type="project" value="UniProtKB-KW"/>
</dbReference>
<dbReference type="GO" id="GO:0042026">
    <property type="term" value="P:protein refolding"/>
    <property type="evidence" value="ECO:0007669"/>
    <property type="project" value="TreeGrafter"/>
</dbReference>
<keyword evidence="3" id="KW-0862">Zinc</keyword>
<accession>A0A222NUK9</accession>
<reference evidence="7" key="1">
    <citation type="journal article" date="2017" name="Cell Stress Chaperones">
        <title>Identification and expression analysis of multiple small heat shock protein genes in spruce budworm, Choristoneura fumiferana (L.).</title>
        <authorList>
            <person name="Quan G."/>
            <person name="Duan J."/>
            <person name="Ladd T."/>
            <person name="Krell P.J."/>
        </authorList>
    </citation>
    <scope>NUCLEOTIDE SEQUENCE</scope>
</reference>
<gene>
    <name evidence="7" type="primary">hsp21.5a</name>
</gene>
<dbReference type="CDD" id="cd06526">
    <property type="entry name" value="metazoan_ACD"/>
    <property type="match status" value="1"/>
</dbReference>
<keyword evidence="3" id="KW-0479">Metal-binding</keyword>
<dbReference type="GO" id="GO:0005634">
    <property type="term" value="C:nucleus"/>
    <property type="evidence" value="ECO:0007669"/>
    <property type="project" value="TreeGrafter"/>
</dbReference>
<dbReference type="SUPFAM" id="SSF49764">
    <property type="entry name" value="HSP20-like chaperones"/>
    <property type="match status" value="1"/>
</dbReference>
<comment type="similarity">
    <text evidence="2 4 5">Belongs to the small heat shock protein (HSP20) family.</text>
</comment>
<dbReference type="InterPro" id="IPR055269">
    <property type="entry name" value="Alpha-crystallin/HSP_16"/>
</dbReference>
<dbReference type="PANTHER" id="PTHR45640">
    <property type="entry name" value="HEAT SHOCK PROTEIN HSP-12.2-RELATED"/>
    <property type="match status" value="1"/>
</dbReference>
<dbReference type="EMBL" id="KX958475">
    <property type="protein sequence ID" value="ASQ43191.1"/>
    <property type="molecule type" value="mRNA"/>
</dbReference>
<dbReference type="GO" id="GO:0005737">
    <property type="term" value="C:cytoplasm"/>
    <property type="evidence" value="ECO:0007669"/>
    <property type="project" value="TreeGrafter"/>
</dbReference>
<dbReference type="PANTHER" id="PTHR45640:SF13">
    <property type="entry name" value="HEAT SHOCK PROTEIN 22-RELATED"/>
    <property type="match status" value="1"/>
</dbReference>
<evidence type="ECO:0000256" key="2">
    <source>
        <dbReference type="PIRNR" id="PIRNR036514"/>
    </source>
</evidence>
<dbReference type="Pfam" id="PF00011">
    <property type="entry name" value="HSP20"/>
    <property type="match status" value="1"/>
</dbReference>
<feature type="binding site" evidence="3">
    <location>
        <position position="120"/>
    </location>
    <ligand>
        <name>Zn(2+)</name>
        <dbReference type="ChEBI" id="CHEBI:29105"/>
        <label>1</label>
    </ligand>
</feature>
<dbReference type="Gene3D" id="2.60.40.790">
    <property type="match status" value="1"/>
</dbReference>
<proteinExistence type="evidence at transcript level"/>
<feature type="binding site" evidence="3">
    <location>
        <position position="113"/>
    </location>
    <ligand>
        <name>Zn(2+)</name>
        <dbReference type="ChEBI" id="CHEBI:29105"/>
        <label>1</label>
    </ligand>
</feature>
<evidence type="ECO:0000256" key="5">
    <source>
        <dbReference type="RuleBase" id="RU003616"/>
    </source>
</evidence>
<evidence type="ECO:0000313" key="7">
    <source>
        <dbReference type="EMBL" id="ASQ43191.1"/>
    </source>
</evidence>
<dbReference type="GO" id="GO:0009408">
    <property type="term" value="P:response to heat"/>
    <property type="evidence" value="ECO:0007669"/>
    <property type="project" value="UniProtKB-ARBA"/>
</dbReference>
<dbReference type="PRINTS" id="PR00299">
    <property type="entry name" value="ACRYSTALLIN"/>
</dbReference>
<dbReference type="GO" id="GO:0051082">
    <property type="term" value="F:unfolded protein binding"/>
    <property type="evidence" value="ECO:0007669"/>
    <property type="project" value="TreeGrafter"/>
</dbReference>
<dbReference type="InterPro" id="IPR002068">
    <property type="entry name" value="A-crystallin/Hsp20_dom"/>
</dbReference>
<sequence length="186" mass="21482">MSITPYLYDLERPLRTIERDFFRDPYFDFPVGRMMPRNFFSPAFRPWDMMRHFEQLMRPMEQLSSAMNQLALNEGSITSDNEKFQINVDVQHFRPEEVSVKVIDKHVIVEGKHEEKQDEHGYVSRQFVRRYALPEGCLPDTVQSNLSSDGVLTVTAPKVLALPSTGERIVPITHTGPVQKQIGSTE</sequence>
<feature type="binding site" evidence="3">
    <location>
        <position position="115"/>
    </location>
    <ligand>
        <name>Zn(2+)</name>
        <dbReference type="ChEBI" id="CHEBI:29105"/>
        <label>1</label>
    </ligand>
</feature>
<evidence type="ECO:0000256" key="4">
    <source>
        <dbReference type="PROSITE-ProRule" id="PRU00285"/>
    </source>
</evidence>